<evidence type="ECO:0000256" key="3">
    <source>
        <dbReference type="ARBA" id="ARBA00009000"/>
    </source>
</evidence>
<feature type="active site" description="Proton donor" evidence="8">
    <location>
        <position position="407"/>
    </location>
</feature>
<dbReference type="OrthoDB" id="9800174at2"/>
<dbReference type="SMART" id="SM00642">
    <property type="entry name" value="Aamy"/>
    <property type="match status" value="1"/>
</dbReference>
<dbReference type="STRING" id="419481.SAMN05216233_106193"/>
<dbReference type="SUPFAM" id="SSF51445">
    <property type="entry name" value="(Trans)glycosidases"/>
    <property type="match status" value="1"/>
</dbReference>
<sequence>MRRCLNGPLLCSETGSGYSCTGLDHAGELAATLISLDPWLKPYGPVLVRRLEMVSLALKLLARHGSLREAAGTHLVCGPRYEDGTWRIGEWAPNATAIYLIGTFSGWEERPEFAFTRQEGSDIWEIALPEEEMPHGTLFRLRIHWEGGSGDRIPSHAHRVVQDPDTLVFNAQAWRPEPYEWRHGVMTEEGTAPLIYEAHVGMAGEGGEVAGFDHFTDHVLPRIKGAGYNTIQLMGILEHPYYGSYGYHVTSYFAVSSRFGTPEAFMRLVDTAHGMGIRVIIDVVHSHSAGNEVEGLSRQDGTPHLYFHDGNRGRHEGWDSRCFDYGKEGVVRFLLSNCRYWLETYRLDGFRFDGVTSMLYHHRGMNRCFTTYDDYYGDEVDEEALVYLALANRLIHDIRPSAITVAEDVSGMPGLALPRELGGTGFDYRFAMGLPDLWTKLIKEVPDESWDLDTIWYELTNRRHREPAISYAESHDQALVGDQTHFFRMAGAAMYDHMGIEDTDPLIERAMALHKMIRLITFATASGGYLNFMGNEFGHPEWIDFPRHGNNWSGHYARRQWSLVDNSELKYPLLANFDREMTALITVGGLFGESPIRLLGMSRIKKWLAFERGAMVYIFNFHPTQSWVDHPVSVSPGDYSLHLSSDAHRFGGQGRIEEEQRFFSFPDAKGEHRIYTYLPARTAMVLKKQEKQEKKVIGHRS</sequence>
<dbReference type="GO" id="GO:0004553">
    <property type="term" value="F:hydrolase activity, hydrolyzing O-glycosyl compounds"/>
    <property type="evidence" value="ECO:0007669"/>
    <property type="project" value="InterPro"/>
</dbReference>
<dbReference type="CDD" id="cd11321">
    <property type="entry name" value="AmyAc_bac_euk_BE"/>
    <property type="match status" value="1"/>
</dbReference>
<comment type="function">
    <text evidence="2">Catalyzes the formation of the alpha-1,6-glucosidic linkages in glycogen by scission of a 1,4-alpha-linked oligosaccharide from growing alpha-1,4-glucan chains and the subsequent attachment of the oligosaccharide to the alpha-1,6 position.</text>
</comment>
<evidence type="ECO:0000313" key="10">
    <source>
        <dbReference type="EMBL" id="SCY29907.1"/>
    </source>
</evidence>
<dbReference type="GO" id="GO:0005737">
    <property type="term" value="C:cytoplasm"/>
    <property type="evidence" value="ECO:0007669"/>
    <property type="project" value="TreeGrafter"/>
</dbReference>
<gene>
    <name evidence="10" type="ORF">SAMN05216233_106193</name>
</gene>
<proteinExistence type="inferred from homology"/>
<dbReference type="GO" id="GO:0003844">
    <property type="term" value="F:1,4-alpha-glucan branching enzyme activity"/>
    <property type="evidence" value="ECO:0007669"/>
    <property type="project" value="UniProtKB-EC"/>
</dbReference>
<dbReference type="EMBL" id="FMUX01000006">
    <property type="protein sequence ID" value="SCY29907.1"/>
    <property type="molecule type" value="Genomic_DNA"/>
</dbReference>
<dbReference type="Proteomes" id="UP000198870">
    <property type="component" value="Unassembled WGS sequence"/>
</dbReference>
<protein>
    <recommendedName>
        <fullName evidence="4">1,4-alpha-glucan branching enzyme</fullName>
        <ecNumber evidence="4">2.4.1.18</ecNumber>
    </recommendedName>
</protein>
<dbReference type="PANTHER" id="PTHR43651:SF3">
    <property type="entry name" value="1,4-ALPHA-GLUCAN-BRANCHING ENZYME"/>
    <property type="match status" value="1"/>
</dbReference>
<feature type="active site" description="Nucleophile" evidence="8">
    <location>
        <position position="353"/>
    </location>
</feature>
<evidence type="ECO:0000256" key="1">
    <source>
        <dbReference type="ARBA" id="ARBA00000826"/>
    </source>
</evidence>
<dbReference type="InterPro" id="IPR037439">
    <property type="entry name" value="Branching_enzy"/>
</dbReference>
<dbReference type="PANTHER" id="PTHR43651">
    <property type="entry name" value="1,4-ALPHA-GLUCAN-BRANCHING ENZYME"/>
    <property type="match status" value="1"/>
</dbReference>
<keyword evidence="6" id="KW-0808">Transferase</keyword>
<dbReference type="RefSeq" id="WP_092210626.1">
    <property type="nucleotide sequence ID" value="NZ_FMUX01000006.1"/>
</dbReference>
<dbReference type="InterPro" id="IPR004193">
    <property type="entry name" value="Glyco_hydro_13_N"/>
</dbReference>
<dbReference type="SUPFAM" id="SSF81296">
    <property type="entry name" value="E set domains"/>
    <property type="match status" value="1"/>
</dbReference>
<comment type="catalytic activity">
    <reaction evidence="1">
        <text>Transfers a segment of a (1-&gt;4)-alpha-D-glucan chain to a primary hydroxy group in a similar glucan chain.</text>
        <dbReference type="EC" id="2.4.1.18"/>
    </reaction>
</comment>
<dbReference type="AlphaFoldDB" id="A0A1G5ESH6"/>
<evidence type="ECO:0000256" key="7">
    <source>
        <dbReference type="ARBA" id="ARBA00023277"/>
    </source>
</evidence>
<evidence type="ECO:0000256" key="5">
    <source>
        <dbReference type="ARBA" id="ARBA00022676"/>
    </source>
</evidence>
<name>A0A1G5ESH6_9BACT</name>
<dbReference type="Gene3D" id="2.60.40.10">
    <property type="entry name" value="Immunoglobulins"/>
    <property type="match status" value="1"/>
</dbReference>
<feature type="domain" description="Glycosyl hydrolase family 13 catalytic" evidence="9">
    <location>
        <begin position="212"/>
        <end position="523"/>
    </location>
</feature>
<dbReference type="Pfam" id="PF02922">
    <property type="entry name" value="CBM_48"/>
    <property type="match status" value="1"/>
</dbReference>
<organism evidence="10 11">
    <name type="scientific">Desulfoluna spongiiphila</name>
    <dbReference type="NCBI Taxonomy" id="419481"/>
    <lineage>
        <taxon>Bacteria</taxon>
        <taxon>Pseudomonadati</taxon>
        <taxon>Thermodesulfobacteriota</taxon>
        <taxon>Desulfobacteria</taxon>
        <taxon>Desulfobacterales</taxon>
        <taxon>Desulfolunaceae</taxon>
        <taxon>Desulfoluna</taxon>
    </lineage>
</organism>
<evidence type="ECO:0000313" key="11">
    <source>
        <dbReference type="Proteomes" id="UP000198870"/>
    </source>
</evidence>
<dbReference type="InterPro" id="IPR017853">
    <property type="entry name" value="GH"/>
</dbReference>
<dbReference type="InterPro" id="IPR013783">
    <property type="entry name" value="Ig-like_fold"/>
</dbReference>
<keyword evidence="11" id="KW-1185">Reference proteome</keyword>
<evidence type="ECO:0000259" key="9">
    <source>
        <dbReference type="SMART" id="SM00642"/>
    </source>
</evidence>
<dbReference type="Pfam" id="PF02806">
    <property type="entry name" value="Alpha-amylase_C"/>
    <property type="match status" value="1"/>
</dbReference>
<dbReference type="PIRSF" id="PIRSF000463">
    <property type="entry name" value="GlgB"/>
    <property type="match status" value="1"/>
</dbReference>
<keyword evidence="5" id="KW-0328">Glycosyltransferase</keyword>
<dbReference type="InterPro" id="IPR014756">
    <property type="entry name" value="Ig_E-set"/>
</dbReference>
<dbReference type="InterPro" id="IPR006048">
    <property type="entry name" value="A-amylase/branching_C"/>
</dbReference>
<reference evidence="10 11" key="1">
    <citation type="submission" date="2016-10" db="EMBL/GenBank/DDBJ databases">
        <authorList>
            <person name="de Groot N.N."/>
        </authorList>
    </citation>
    <scope>NUCLEOTIDE SEQUENCE [LARGE SCALE GENOMIC DNA]</scope>
    <source>
        <strain evidence="10 11">AA1</strain>
    </source>
</reference>
<dbReference type="InterPro" id="IPR013780">
    <property type="entry name" value="Glyco_hydro_b"/>
</dbReference>
<accession>A0A1G5ESH6</accession>
<evidence type="ECO:0000256" key="8">
    <source>
        <dbReference type="PIRSR" id="PIRSR000463-1"/>
    </source>
</evidence>
<dbReference type="GO" id="GO:0043169">
    <property type="term" value="F:cation binding"/>
    <property type="evidence" value="ECO:0007669"/>
    <property type="project" value="InterPro"/>
</dbReference>
<comment type="similarity">
    <text evidence="3">Belongs to the glycosyl hydrolase 13 family. GlgB subfamily.</text>
</comment>
<dbReference type="GO" id="GO:0005978">
    <property type="term" value="P:glycogen biosynthetic process"/>
    <property type="evidence" value="ECO:0007669"/>
    <property type="project" value="InterPro"/>
</dbReference>
<dbReference type="CDD" id="cd02854">
    <property type="entry name" value="E_set_GBE_euk_N"/>
    <property type="match status" value="1"/>
</dbReference>
<dbReference type="SUPFAM" id="SSF51011">
    <property type="entry name" value="Glycosyl hydrolase domain"/>
    <property type="match status" value="1"/>
</dbReference>
<evidence type="ECO:0000256" key="2">
    <source>
        <dbReference type="ARBA" id="ARBA00002953"/>
    </source>
</evidence>
<evidence type="ECO:0000256" key="6">
    <source>
        <dbReference type="ARBA" id="ARBA00022679"/>
    </source>
</evidence>
<dbReference type="EC" id="2.4.1.18" evidence="4"/>
<dbReference type="Gene3D" id="3.20.20.80">
    <property type="entry name" value="Glycosidases"/>
    <property type="match status" value="1"/>
</dbReference>
<evidence type="ECO:0000256" key="4">
    <source>
        <dbReference type="ARBA" id="ARBA00012541"/>
    </source>
</evidence>
<dbReference type="InterPro" id="IPR006047">
    <property type="entry name" value="GH13_cat_dom"/>
</dbReference>
<dbReference type="Gene3D" id="2.60.40.1180">
    <property type="entry name" value="Golgi alpha-mannosidase II"/>
    <property type="match status" value="1"/>
</dbReference>
<dbReference type="Pfam" id="PF00128">
    <property type="entry name" value="Alpha-amylase"/>
    <property type="match status" value="1"/>
</dbReference>
<keyword evidence="7" id="KW-0119">Carbohydrate metabolism</keyword>